<name>A0A9N9HVV7_9GLOM</name>
<feature type="compositionally biased region" description="Basic and acidic residues" evidence="1">
    <location>
        <begin position="19"/>
        <end position="35"/>
    </location>
</feature>
<feature type="compositionally biased region" description="Polar residues" evidence="1">
    <location>
        <begin position="1"/>
        <end position="12"/>
    </location>
</feature>
<evidence type="ECO:0000256" key="1">
    <source>
        <dbReference type="SAM" id="MobiDB-lite"/>
    </source>
</evidence>
<protein>
    <submittedName>
        <fullName evidence="2">8218_t:CDS:1</fullName>
    </submittedName>
</protein>
<comment type="caution">
    <text evidence="2">The sequence shown here is derived from an EMBL/GenBank/DDBJ whole genome shotgun (WGS) entry which is preliminary data.</text>
</comment>
<evidence type="ECO:0000313" key="2">
    <source>
        <dbReference type="EMBL" id="CAG8707904.1"/>
    </source>
</evidence>
<feature type="non-terminal residue" evidence="2">
    <location>
        <position position="44"/>
    </location>
</feature>
<dbReference type="AlphaFoldDB" id="A0A9N9HVV7"/>
<organism evidence="2 3">
    <name type="scientific">Ambispora leptoticha</name>
    <dbReference type="NCBI Taxonomy" id="144679"/>
    <lineage>
        <taxon>Eukaryota</taxon>
        <taxon>Fungi</taxon>
        <taxon>Fungi incertae sedis</taxon>
        <taxon>Mucoromycota</taxon>
        <taxon>Glomeromycotina</taxon>
        <taxon>Glomeromycetes</taxon>
        <taxon>Archaeosporales</taxon>
        <taxon>Ambisporaceae</taxon>
        <taxon>Ambispora</taxon>
    </lineage>
</organism>
<feature type="region of interest" description="Disordered" evidence="1">
    <location>
        <begin position="1"/>
        <end position="44"/>
    </location>
</feature>
<keyword evidence="3" id="KW-1185">Reference proteome</keyword>
<gene>
    <name evidence="2" type="ORF">ALEPTO_LOCUS11803</name>
</gene>
<proteinExistence type="predicted"/>
<dbReference type="OrthoDB" id="10478185at2759"/>
<dbReference type="EMBL" id="CAJVPS010021550">
    <property type="protein sequence ID" value="CAG8707904.1"/>
    <property type="molecule type" value="Genomic_DNA"/>
</dbReference>
<dbReference type="Proteomes" id="UP000789508">
    <property type="component" value="Unassembled WGS sequence"/>
</dbReference>
<reference evidence="2" key="1">
    <citation type="submission" date="2021-06" db="EMBL/GenBank/DDBJ databases">
        <authorList>
            <person name="Kallberg Y."/>
            <person name="Tangrot J."/>
            <person name="Rosling A."/>
        </authorList>
    </citation>
    <scope>NUCLEOTIDE SEQUENCE</scope>
    <source>
        <strain evidence="2">FL130A</strain>
    </source>
</reference>
<accession>A0A9N9HVV7</accession>
<evidence type="ECO:0000313" key="3">
    <source>
        <dbReference type="Proteomes" id="UP000789508"/>
    </source>
</evidence>
<sequence>MAPTMNDDNSISIRPPAKIVEKYERPPIRPPERLHPQTQDQPTK</sequence>